<reference evidence="2 3" key="1">
    <citation type="submission" date="2018-10" db="EMBL/GenBank/DDBJ databases">
        <title>Draft genome sequence of Aquitalea MWU14-2217 isolated from a wild cranberry bog in Provincetown, Massachusetts.</title>
        <authorList>
            <person name="Ebadzadsahrai G."/>
            <person name="Soby S."/>
        </authorList>
    </citation>
    <scope>NUCLEOTIDE SEQUENCE [LARGE SCALE GENOMIC DNA]</scope>
    <source>
        <strain evidence="2 3">MWU14-2217</strain>
    </source>
</reference>
<dbReference type="Pfam" id="PF11726">
    <property type="entry name" value="YagK_YfjJ_C"/>
    <property type="match status" value="1"/>
</dbReference>
<keyword evidence="3" id="KW-1185">Reference proteome</keyword>
<evidence type="ECO:0000313" key="3">
    <source>
        <dbReference type="Proteomes" id="UP000274139"/>
    </source>
</evidence>
<dbReference type="OrthoDB" id="8592743at2"/>
<accession>A0A454JL74</accession>
<evidence type="ECO:0000259" key="1">
    <source>
        <dbReference type="Pfam" id="PF11726"/>
    </source>
</evidence>
<dbReference type="InterPro" id="IPR057271">
    <property type="entry name" value="YagK_YfjJ_C"/>
</dbReference>
<evidence type="ECO:0000313" key="2">
    <source>
        <dbReference type="EMBL" id="RMD00148.1"/>
    </source>
</evidence>
<name>A0A454JL74_9NEIS</name>
<comment type="caution">
    <text evidence="2">The sequence shown here is derived from an EMBL/GenBank/DDBJ whole genome shotgun (WGS) entry which is preliminary data.</text>
</comment>
<dbReference type="EMBL" id="RFAR01000018">
    <property type="protein sequence ID" value="RMD00148.1"/>
    <property type="molecule type" value="Genomic_DNA"/>
</dbReference>
<dbReference type="RefSeq" id="WP_103523751.1">
    <property type="nucleotide sequence ID" value="NZ_JAIZDC010000004.1"/>
</dbReference>
<proteinExistence type="predicted"/>
<gene>
    <name evidence="2" type="ORF">EAY64_05340</name>
</gene>
<organism evidence="2 3">
    <name type="scientific">Aquitalea palustris</name>
    <dbReference type="NCBI Taxonomy" id="2480983"/>
    <lineage>
        <taxon>Bacteria</taxon>
        <taxon>Pseudomonadati</taxon>
        <taxon>Pseudomonadota</taxon>
        <taxon>Betaproteobacteria</taxon>
        <taxon>Neisseriales</taxon>
        <taxon>Chromobacteriaceae</taxon>
        <taxon>Aquitalea</taxon>
    </lineage>
</organism>
<dbReference type="AlphaFoldDB" id="A0A454JL74"/>
<dbReference type="Proteomes" id="UP000274139">
    <property type="component" value="Unassembled WGS sequence"/>
</dbReference>
<protein>
    <submittedName>
        <fullName evidence="2">Inovirus Gp2 family protein</fullName>
    </submittedName>
</protein>
<sequence length="416" mass="47989">MTTSIKKTSPKKPSFPAKLRKELTVGNQTIHDLQDSTTLYVIPNHPSFDEEDQEWRPRFITNRRESASFFANLHNLVLRIASTNGDQFRLDLQKKVFTFRPPFKAIETYTAKATTLGAAIWNVLYQDYEQCEHDFINYTLSPLIALFLKLGKEMGIFRLRQLAHCDSRYPTNSEDIMKMNEFVDELRKQLRAPGFIQILQKHARKHRDNNKRLRDYIHELFLRNADLLVIRIDLGIRQEHAENISALSILKMFEKLMKNKKDKAIFDGLVGWARRLEAGVSKGCHLHVIFFFNAKVRNPLNDKHIADQIGKAWQHATGDIGCYFNCNSIKKNYKSVGIGRIRRNDTEGRKNLLQAADYLTKQEKVVFLIPDGKYKIFERGQLPVLTKPKVKVPTIISLADELAGLGDYAKISPTCQ</sequence>
<feature type="domain" description="YagK/YfjJ C-terminal" evidence="1">
    <location>
        <begin position="225"/>
        <end position="364"/>
    </location>
</feature>